<dbReference type="Proteomes" id="UP000768163">
    <property type="component" value="Unassembled WGS sequence"/>
</dbReference>
<reference evidence="2" key="1">
    <citation type="submission" date="2019-11" db="EMBL/GenBank/DDBJ databases">
        <title>Lipid analysis of CO2-rich subsurface aquifers suggests an autotrophy-based deep biosphere with lysolipids enriched in CPR bacteria.</title>
        <authorList>
            <person name="Probst A.J."/>
            <person name="Elling F.J."/>
            <person name="Castelle C.J."/>
            <person name="Zhu Q."/>
            <person name="Elvert M."/>
            <person name="Birarda G."/>
            <person name="Holman H.-Y."/>
            <person name="Lane K.R."/>
            <person name="Ladd B."/>
            <person name="Ryan M.C."/>
            <person name="Woyke T."/>
            <person name="Hinrichs K.-U."/>
            <person name="Banfield J.F."/>
        </authorList>
    </citation>
    <scope>NUCLEOTIDE SEQUENCE</scope>
    <source>
        <strain evidence="1">CG_2015-01_33_1645</strain>
        <strain evidence="2">CG_2015-04_33_537</strain>
    </source>
</reference>
<dbReference type="EMBL" id="JAACVF010000084">
    <property type="protein sequence ID" value="NCN65100.1"/>
    <property type="molecule type" value="Genomic_DNA"/>
</dbReference>
<proteinExistence type="predicted"/>
<evidence type="ECO:0000313" key="1">
    <source>
        <dbReference type="EMBL" id="NCN65100.1"/>
    </source>
</evidence>
<evidence type="ECO:0000313" key="2">
    <source>
        <dbReference type="EMBL" id="NCS91371.1"/>
    </source>
</evidence>
<organism evidence="2 3">
    <name type="scientific">Candidatus Altarchaeum hamiconexum</name>
    <dbReference type="NCBI Taxonomy" id="1803513"/>
    <lineage>
        <taxon>Archaea</taxon>
        <taxon>Candidatus Altarchaeota</taxon>
        <taxon>Candidatus Altiarchaeia</taxon>
        <taxon>Candidatus Altarchaeales</taxon>
        <taxon>Candidatus Altarchaeaceae</taxon>
        <taxon>Candidatus Altarchaeum</taxon>
    </lineage>
</organism>
<gene>
    <name evidence="2" type="ORF">GW779_02980</name>
    <name evidence="1" type="ORF">GW910_03370</name>
</gene>
<dbReference type="Proteomes" id="UP000738826">
    <property type="component" value="Unassembled WGS sequence"/>
</dbReference>
<accession>A0A8J8CGZ6</accession>
<name>A0A8J8CGZ6_9ARCH</name>
<dbReference type="EMBL" id="JAACQH010000052">
    <property type="protein sequence ID" value="NCS91371.1"/>
    <property type="molecule type" value="Genomic_DNA"/>
</dbReference>
<comment type="caution">
    <text evidence="2">The sequence shown here is derived from an EMBL/GenBank/DDBJ whole genome shotgun (WGS) entry which is preliminary data.</text>
</comment>
<sequence>MMLVSIGKLADMLAKWLKESNGQLDQQINLCKGRNNSFKSTTFNL</sequence>
<protein>
    <submittedName>
        <fullName evidence="2">Uncharacterized protein</fullName>
    </submittedName>
</protein>
<dbReference type="AlphaFoldDB" id="A0A8J8CGZ6"/>
<evidence type="ECO:0000313" key="3">
    <source>
        <dbReference type="Proteomes" id="UP000738826"/>
    </source>
</evidence>